<feature type="non-terminal residue" evidence="1">
    <location>
        <position position="47"/>
    </location>
</feature>
<proteinExistence type="predicted"/>
<organism evidence="1 2">
    <name type="scientific">Trifolium medium</name>
    <dbReference type="NCBI Taxonomy" id="97028"/>
    <lineage>
        <taxon>Eukaryota</taxon>
        <taxon>Viridiplantae</taxon>
        <taxon>Streptophyta</taxon>
        <taxon>Embryophyta</taxon>
        <taxon>Tracheophyta</taxon>
        <taxon>Spermatophyta</taxon>
        <taxon>Magnoliopsida</taxon>
        <taxon>eudicotyledons</taxon>
        <taxon>Gunneridae</taxon>
        <taxon>Pentapetalae</taxon>
        <taxon>rosids</taxon>
        <taxon>fabids</taxon>
        <taxon>Fabales</taxon>
        <taxon>Fabaceae</taxon>
        <taxon>Papilionoideae</taxon>
        <taxon>50 kb inversion clade</taxon>
        <taxon>NPAAA clade</taxon>
        <taxon>Hologalegina</taxon>
        <taxon>IRL clade</taxon>
        <taxon>Trifolieae</taxon>
        <taxon>Trifolium</taxon>
    </lineage>
</organism>
<comment type="caution">
    <text evidence="1">The sequence shown here is derived from an EMBL/GenBank/DDBJ whole genome shotgun (WGS) entry which is preliminary data.</text>
</comment>
<keyword evidence="2" id="KW-1185">Reference proteome</keyword>
<dbReference type="EMBL" id="LXQA011176546">
    <property type="protein sequence ID" value="MCI87835.1"/>
    <property type="molecule type" value="Genomic_DNA"/>
</dbReference>
<evidence type="ECO:0000313" key="1">
    <source>
        <dbReference type="EMBL" id="MCI87835.1"/>
    </source>
</evidence>
<sequence>MVCIAAADCIFWLLLFGFLGPRFADHSTNLLRSAGFEASSLHLSAIA</sequence>
<reference evidence="1 2" key="1">
    <citation type="journal article" date="2018" name="Front. Plant Sci.">
        <title>Red Clover (Trifolium pratense) and Zigzag Clover (T. medium) - A Picture of Genomic Similarities and Differences.</title>
        <authorList>
            <person name="Dluhosova J."/>
            <person name="Istvanek J."/>
            <person name="Nedelnik J."/>
            <person name="Repkova J."/>
        </authorList>
    </citation>
    <scope>NUCLEOTIDE SEQUENCE [LARGE SCALE GENOMIC DNA]</scope>
    <source>
        <strain evidence="2">cv. 10/8</strain>
        <tissue evidence="1">Leaf</tissue>
    </source>
</reference>
<name>A0A392VM56_9FABA</name>
<accession>A0A392VM56</accession>
<dbReference type="AlphaFoldDB" id="A0A392VM56"/>
<dbReference type="Proteomes" id="UP000265520">
    <property type="component" value="Unassembled WGS sequence"/>
</dbReference>
<protein>
    <submittedName>
        <fullName evidence="1">Uncharacterized protein</fullName>
    </submittedName>
</protein>
<evidence type="ECO:0000313" key="2">
    <source>
        <dbReference type="Proteomes" id="UP000265520"/>
    </source>
</evidence>